<sequence length="517" mass="55720">MPYIWLFIYLAACVVCLVFVSAPLAIVGFGAALVGGLALALGLAGVVLLGRASWARVRTPEQVRRGILLGRVAPAFVRRDRAWPQYFAAQVLLDVRAVAERALAITRRVWTRPLPWARANPVWWPLYVPVVAVQLGVSLGAAAGVLGVALVAAGVTAAAWLVGGAVVRLLRGVDAGWQSVRRSRASCRHCYELAVVPAYRCLGPHPTEDRLAGDDLHRDLRPGLLGVLWRRCGCGWLLPTTVLRAAASRRLEAHCPSCGEALLPGAGVVTDVRMPVFGPASAGKTQLIMSALVGLHQGGEDAGGEVSLPDERDRQRHEMYTRLMRDGGSPAKTDAGGPPVAVTLRLALRSRVVLVHLFDAAGENLVDREQNARLSYLDHARSLIYVLDPFSVRRVRDGYAEGAPDVFAAANPARHDPEDAYNATVQRLQDYGVRTRRRRLAFVVSKADLLGKLSAGPVEPDGVRAWLVDNGLGNLVLAAERDFGEVRFFLVSGRCPGREGGSGPASWILAREWGSLD</sequence>
<evidence type="ECO:0000256" key="1">
    <source>
        <dbReference type="SAM" id="Phobius"/>
    </source>
</evidence>
<feature type="transmembrane region" description="Helical" evidence="1">
    <location>
        <begin position="148"/>
        <end position="170"/>
    </location>
</feature>
<feature type="transmembrane region" description="Helical" evidence="1">
    <location>
        <begin position="7"/>
        <end position="26"/>
    </location>
</feature>
<name>A0ABW7SK08_9ACTN</name>
<protein>
    <recommendedName>
        <fullName evidence="2">Double-GTPase 2 domain-containing protein</fullName>
    </recommendedName>
</protein>
<comment type="caution">
    <text evidence="3">The sequence shown here is derived from an EMBL/GenBank/DDBJ whole genome shotgun (WGS) entry which is preliminary data.</text>
</comment>
<keyword evidence="1" id="KW-1133">Transmembrane helix</keyword>
<dbReference type="Proteomes" id="UP001611075">
    <property type="component" value="Unassembled WGS sequence"/>
</dbReference>
<accession>A0ABW7SK08</accession>
<gene>
    <name evidence="3" type="ORF">ACH4OY_15250</name>
</gene>
<organism evidence="3 4">
    <name type="scientific">Micromonospora rubida</name>
    <dbReference type="NCBI Taxonomy" id="2697657"/>
    <lineage>
        <taxon>Bacteria</taxon>
        <taxon>Bacillati</taxon>
        <taxon>Actinomycetota</taxon>
        <taxon>Actinomycetes</taxon>
        <taxon>Micromonosporales</taxon>
        <taxon>Micromonosporaceae</taxon>
        <taxon>Micromonospora</taxon>
    </lineage>
</organism>
<evidence type="ECO:0000259" key="2">
    <source>
        <dbReference type="Pfam" id="PF19993"/>
    </source>
</evidence>
<evidence type="ECO:0000313" key="4">
    <source>
        <dbReference type="Proteomes" id="UP001611075"/>
    </source>
</evidence>
<reference evidence="3 4" key="1">
    <citation type="submission" date="2024-10" db="EMBL/GenBank/DDBJ databases">
        <title>The Natural Products Discovery Center: Release of the First 8490 Sequenced Strains for Exploring Actinobacteria Biosynthetic Diversity.</title>
        <authorList>
            <person name="Kalkreuter E."/>
            <person name="Kautsar S.A."/>
            <person name="Yang D."/>
            <person name="Bader C.D."/>
            <person name="Teijaro C.N."/>
            <person name="Fluegel L."/>
            <person name="Davis C.M."/>
            <person name="Simpson J.R."/>
            <person name="Lauterbach L."/>
            <person name="Steele A.D."/>
            <person name="Gui C."/>
            <person name="Meng S."/>
            <person name="Li G."/>
            <person name="Viehrig K."/>
            <person name="Ye F."/>
            <person name="Su P."/>
            <person name="Kiefer A.F."/>
            <person name="Nichols A."/>
            <person name="Cepeda A.J."/>
            <person name="Yan W."/>
            <person name="Fan B."/>
            <person name="Jiang Y."/>
            <person name="Adhikari A."/>
            <person name="Zheng C.-J."/>
            <person name="Schuster L."/>
            <person name="Cowan T.M."/>
            <person name="Smanski M.J."/>
            <person name="Chevrette M.G."/>
            <person name="De Carvalho L.P.S."/>
            <person name="Shen B."/>
        </authorList>
    </citation>
    <scope>NUCLEOTIDE SEQUENCE [LARGE SCALE GENOMIC DNA]</scope>
    <source>
        <strain evidence="3 4">NPDC021253</strain>
    </source>
</reference>
<dbReference type="Pfam" id="PF19993">
    <property type="entry name" value="DO-GTPase2"/>
    <property type="match status" value="1"/>
</dbReference>
<dbReference type="EMBL" id="JBIRPU010000009">
    <property type="protein sequence ID" value="MFI0794027.1"/>
    <property type="molecule type" value="Genomic_DNA"/>
</dbReference>
<evidence type="ECO:0000313" key="3">
    <source>
        <dbReference type="EMBL" id="MFI0794027.1"/>
    </source>
</evidence>
<keyword evidence="1" id="KW-0472">Membrane</keyword>
<keyword evidence="1" id="KW-0812">Transmembrane</keyword>
<feature type="domain" description="Double-GTPase 2" evidence="2">
    <location>
        <begin position="275"/>
        <end position="490"/>
    </location>
</feature>
<feature type="transmembrane region" description="Helical" evidence="1">
    <location>
        <begin position="32"/>
        <end position="50"/>
    </location>
</feature>
<dbReference type="InterPro" id="IPR045528">
    <property type="entry name" value="DO-GTPase2"/>
</dbReference>
<dbReference type="RefSeq" id="WP_396679973.1">
    <property type="nucleotide sequence ID" value="NZ_JBIRPU010000009.1"/>
</dbReference>
<keyword evidence="4" id="KW-1185">Reference proteome</keyword>
<proteinExistence type="predicted"/>